<dbReference type="EMBL" id="AAFI02000007">
    <property type="protein sequence ID" value="EAL71423.1"/>
    <property type="molecule type" value="Genomic_DNA"/>
</dbReference>
<gene>
    <name evidence="1" type="ORF">DDB_G0271978</name>
</gene>
<evidence type="ECO:0000313" key="2">
    <source>
        <dbReference type="Proteomes" id="UP000002195"/>
    </source>
</evidence>
<dbReference type="PaxDb" id="44689-DDB0168589"/>
<accession>Q86JP6</accession>
<reference evidence="1 2" key="1">
    <citation type="journal article" date="2005" name="Nature">
        <title>The genome of the social amoeba Dictyostelium discoideum.</title>
        <authorList>
            <consortium name="The Dictyostelium discoideum Sequencing Consortium"/>
            <person name="Eichinger L."/>
            <person name="Pachebat J.A."/>
            <person name="Glockner G."/>
            <person name="Rajandream M.A."/>
            <person name="Sucgang R."/>
            <person name="Berriman M."/>
            <person name="Song J."/>
            <person name="Olsen R."/>
            <person name="Szafranski K."/>
            <person name="Xu Q."/>
            <person name="Tunggal B."/>
            <person name="Kummerfeld S."/>
            <person name="Madera M."/>
            <person name="Konfortov B.A."/>
            <person name="Rivero F."/>
            <person name="Bankier A.T."/>
            <person name="Lehmann R."/>
            <person name="Hamlin N."/>
            <person name="Davies R."/>
            <person name="Gaudet P."/>
            <person name="Fey P."/>
            <person name="Pilcher K."/>
            <person name="Chen G."/>
            <person name="Saunders D."/>
            <person name="Sodergren E."/>
            <person name="Davis P."/>
            <person name="Kerhornou A."/>
            <person name="Nie X."/>
            <person name="Hall N."/>
            <person name="Anjard C."/>
            <person name="Hemphill L."/>
            <person name="Bason N."/>
            <person name="Farbrother P."/>
            <person name="Desany B."/>
            <person name="Just E."/>
            <person name="Morio T."/>
            <person name="Rost R."/>
            <person name="Churcher C."/>
            <person name="Cooper J."/>
            <person name="Haydock S."/>
            <person name="van Driessche N."/>
            <person name="Cronin A."/>
            <person name="Goodhead I."/>
            <person name="Muzny D."/>
            <person name="Mourier T."/>
            <person name="Pain A."/>
            <person name="Lu M."/>
            <person name="Harper D."/>
            <person name="Lindsay R."/>
            <person name="Hauser H."/>
            <person name="James K."/>
            <person name="Quiles M."/>
            <person name="Madan Babu M."/>
            <person name="Saito T."/>
            <person name="Buchrieser C."/>
            <person name="Wardroper A."/>
            <person name="Felder M."/>
            <person name="Thangavelu M."/>
            <person name="Johnson D."/>
            <person name="Knights A."/>
            <person name="Loulseged H."/>
            <person name="Mungall K."/>
            <person name="Oliver K."/>
            <person name="Price C."/>
            <person name="Quail M.A."/>
            <person name="Urushihara H."/>
            <person name="Hernandez J."/>
            <person name="Rabbinowitsch E."/>
            <person name="Steffen D."/>
            <person name="Sanders M."/>
            <person name="Ma J."/>
            <person name="Kohara Y."/>
            <person name="Sharp S."/>
            <person name="Simmonds M."/>
            <person name="Spiegler S."/>
            <person name="Tivey A."/>
            <person name="Sugano S."/>
            <person name="White B."/>
            <person name="Walker D."/>
            <person name="Woodward J."/>
            <person name="Winckler T."/>
            <person name="Tanaka Y."/>
            <person name="Shaulsky G."/>
            <person name="Schleicher M."/>
            <person name="Weinstock G."/>
            <person name="Rosenthal A."/>
            <person name="Cox E.C."/>
            <person name="Chisholm R.L."/>
            <person name="Gibbs R."/>
            <person name="Loomis W.F."/>
            <person name="Platzer M."/>
            <person name="Kay R.R."/>
            <person name="Williams J."/>
            <person name="Dear P.H."/>
            <person name="Noegel A.A."/>
            <person name="Barrell B."/>
            <person name="Kuspa A."/>
        </authorList>
    </citation>
    <scope>NUCLEOTIDE SEQUENCE [LARGE SCALE GENOMIC DNA]</scope>
    <source>
        <strain evidence="1 2">AX4</strain>
    </source>
</reference>
<dbReference type="Proteomes" id="UP000002195">
    <property type="component" value="Unassembled WGS sequence"/>
</dbReference>
<proteinExistence type="predicted"/>
<name>Q86JP6_DICDI</name>
<protein>
    <submittedName>
        <fullName evidence="1">Uncharacterized protein</fullName>
    </submittedName>
</protein>
<dbReference type="RefSeq" id="XP_645352.1">
    <property type="nucleotide sequence ID" value="XM_640260.1"/>
</dbReference>
<keyword evidence="2" id="KW-1185">Reference proteome</keyword>
<dbReference type="VEuPathDB" id="AmoebaDB:DDB_G0271978"/>
<dbReference type="AlphaFoldDB" id="Q86JP6"/>
<comment type="caution">
    <text evidence="1">The sequence shown here is derived from an EMBL/GenBank/DDBJ whole genome shotgun (WGS) entry which is preliminary data.</text>
</comment>
<dbReference type="HOGENOM" id="CLU_2854351_0_0_1"/>
<dbReference type="GeneID" id="8618240"/>
<evidence type="ECO:0000313" key="1">
    <source>
        <dbReference type="EMBL" id="EAL71423.1"/>
    </source>
</evidence>
<accession>Q55AB4</accession>
<dbReference type="KEGG" id="ddi:DDB_G0271978"/>
<organism evidence="1 2">
    <name type="scientific">Dictyostelium discoideum</name>
    <name type="common">Social amoeba</name>
    <dbReference type="NCBI Taxonomy" id="44689"/>
    <lineage>
        <taxon>Eukaryota</taxon>
        <taxon>Amoebozoa</taxon>
        <taxon>Evosea</taxon>
        <taxon>Eumycetozoa</taxon>
        <taxon>Dictyostelia</taxon>
        <taxon>Dictyosteliales</taxon>
        <taxon>Dictyosteliaceae</taxon>
        <taxon>Dictyostelium</taxon>
    </lineage>
</organism>
<sequence>MGWTFSRRKWIIDFNPLNEQLIFKSIILEKPKDTNDPWNKKDLDCLSSLVIQNQSKSPNSNAGSQ</sequence>
<dbReference type="InParanoid" id="Q86JP6"/>